<reference evidence="1 2" key="2">
    <citation type="journal article" date="2011" name="Stand. Genomic Sci.">
        <title>Complete genome sequence of Ferroglobus placidus AEDII12DO.</title>
        <authorList>
            <person name="Anderson I."/>
            <person name="Risso C."/>
            <person name="Holmes D."/>
            <person name="Lucas S."/>
            <person name="Copeland A."/>
            <person name="Lapidus A."/>
            <person name="Cheng J.F."/>
            <person name="Bruce D."/>
            <person name="Goodwin L."/>
            <person name="Pitluck S."/>
            <person name="Saunders E."/>
            <person name="Brettin T."/>
            <person name="Detter J.C."/>
            <person name="Han C."/>
            <person name="Tapia R."/>
            <person name="Larimer F."/>
            <person name="Land M."/>
            <person name="Hauser L."/>
            <person name="Woyke T."/>
            <person name="Lovley D."/>
            <person name="Kyrpides N."/>
            <person name="Ivanova N."/>
        </authorList>
    </citation>
    <scope>NUCLEOTIDE SEQUENCE [LARGE SCALE GENOMIC DNA]</scope>
    <source>
        <strain evidence="2">DSM 10642 / AEDII12DO</strain>
    </source>
</reference>
<dbReference type="AlphaFoldDB" id="D3S047"/>
<accession>D3S047</accession>
<organism evidence="1 2">
    <name type="scientific">Ferroglobus placidus (strain DSM 10642 / AEDII12DO)</name>
    <dbReference type="NCBI Taxonomy" id="589924"/>
    <lineage>
        <taxon>Archaea</taxon>
        <taxon>Methanobacteriati</taxon>
        <taxon>Methanobacteriota</taxon>
        <taxon>Archaeoglobi</taxon>
        <taxon>Archaeoglobales</taxon>
        <taxon>Archaeoglobaceae</taxon>
        <taxon>Ferroglobus</taxon>
    </lineage>
</organism>
<dbReference type="HOGENOM" id="CLU_2949118_0_0_2"/>
<reference evidence="2" key="1">
    <citation type="submission" date="2010-02" db="EMBL/GenBank/DDBJ databases">
        <title>Complete sequence of Ferroglobus placidus DSM 10642.</title>
        <authorList>
            <consortium name="US DOE Joint Genome Institute"/>
            <person name="Lucas S."/>
            <person name="Copeland A."/>
            <person name="Lapidus A."/>
            <person name="Cheng J.-F."/>
            <person name="Bruce D."/>
            <person name="Goodwin L."/>
            <person name="Pitluck S."/>
            <person name="Saunders E."/>
            <person name="Brettin T."/>
            <person name="Detter J.C."/>
            <person name="Han C."/>
            <person name="Tapia R."/>
            <person name="Larimer F."/>
            <person name="Land M."/>
            <person name="Hauser L."/>
            <person name="Kyrpides N."/>
            <person name="Ivanova N."/>
            <person name="Holmes D."/>
            <person name="Lovley D."/>
            <person name="Kyrpides N."/>
            <person name="Anderson I.J."/>
            <person name="Woyke T."/>
        </authorList>
    </citation>
    <scope>NUCLEOTIDE SEQUENCE [LARGE SCALE GENOMIC DNA]</scope>
    <source>
        <strain evidence="2">DSM 10642 / AEDII12DO</strain>
    </source>
</reference>
<dbReference type="EMBL" id="CP001899">
    <property type="protein sequence ID" value="ADC66110.1"/>
    <property type="molecule type" value="Genomic_DNA"/>
</dbReference>
<dbReference type="KEGG" id="fpl:Ferp_1973"/>
<proteinExistence type="predicted"/>
<protein>
    <submittedName>
        <fullName evidence="1">Uncharacterized protein</fullName>
    </submittedName>
</protein>
<dbReference type="PaxDb" id="589924-Ferp_1973"/>
<dbReference type="GeneID" id="8779505"/>
<dbReference type="STRING" id="589924.Ferp_1973"/>
<name>D3S047_FERPA</name>
<dbReference type="eggNOG" id="arCOG00818">
    <property type="taxonomic scope" value="Archaea"/>
</dbReference>
<dbReference type="Proteomes" id="UP000002613">
    <property type="component" value="Chromosome"/>
</dbReference>
<dbReference type="RefSeq" id="WP_012966449.1">
    <property type="nucleotide sequence ID" value="NC_013849.1"/>
</dbReference>
<gene>
    <name evidence="1" type="ordered locus">Ferp_1973</name>
</gene>
<evidence type="ECO:0000313" key="1">
    <source>
        <dbReference type="EMBL" id="ADC66110.1"/>
    </source>
</evidence>
<sequence length="59" mass="6977">MKGEIVIVPVPETRGRGLVKFRRKLSEILAEYKREEKMKEIEIGDVNIQRQGKTRTYRC</sequence>
<keyword evidence="2" id="KW-1185">Reference proteome</keyword>
<evidence type="ECO:0000313" key="2">
    <source>
        <dbReference type="Proteomes" id="UP000002613"/>
    </source>
</evidence>